<gene>
    <name evidence="2" type="ORF">BN2614_LOCUS1</name>
</gene>
<comment type="caution">
    <text evidence="2">The sequence shown here is derived from an EMBL/GenBank/DDBJ whole genome shotgun (WGS) entry which is preliminary data.</text>
</comment>
<evidence type="ECO:0000256" key="1">
    <source>
        <dbReference type="SAM" id="MobiDB-lite"/>
    </source>
</evidence>
<keyword evidence="3" id="KW-1185">Reference proteome</keyword>
<sequence>MQTGTRGPGVCSSGQVGGRHPSRGVRSCAALGWRPPDRAAGRVTGRTPRRAAGRREGR</sequence>
<dbReference type="AlphaFoldDB" id="A0A9X9Q8S3"/>
<evidence type="ECO:0000313" key="2">
    <source>
        <dbReference type="EMBL" id="VCX39802.1"/>
    </source>
</evidence>
<dbReference type="EMBL" id="CYRY02044719">
    <property type="protein sequence ID" value="VCX39802.1"/>
    <property type="molecule type" value="Genomic_DNA"/>
</dbReference>
<name>A0A9X9Q8S3_GULGU</name>
<evidence type="ECO:0000313" key="3">
    <source>
        <dbReference type="Proteomes" id="UP000269945"/>
    </source>
</evidence>
<accession>A0A9X9Q8S3</accession>
<feature type="region of interest" description="Disordered" evidence="1">
    <location>
        <begin position="1"/>
        <end position="58"/>
    </location>
</feature>
<dbReference type="Proteomes" id="UP000269945">
    <property type="component" value="Unassembled WGS sequence"/>
</dbReference>
<organism evidence="2 3">
    <name type="scientific">Gulo gulo</name>
    <name type="common">Wolverine</name>
    <name type="synonym">Gluton</name>
    <dbReference type="NCBI Taxonomy" id="48420"/>
    <lineage>
        <taxon>Eukaryota</taxon>
        <taxon>Metazoa</taxon>
        <taxon>Chordata</taxon>
        <taxon>Craniata</taxon>
        <taxon>Vertebrata</taxon>
        <taxon>Euteleostomi</taxon>
        <taxon>Mammalia</taxon>
        <taxon>Eutheria</taxon>
        <taxon>Laurasiatheria</taxon>
        <taxon>Carnivora</taxon>
        <taxon>Caniformia</taxon>
        <taxon>Musteloidea</taxon>
        <taxon>Mustelidae</taxon>
        <taxon>Guloninae</taxon>
        <taxon>Gulo</taxon>
    </lineage>
</organism>
<proteinExistence type="predicted"/>
<protein>
    <submittedName>
        <fullName evidence="2">Uncharacterized protein</fullName>
    </submittedName>
</protein>
<reference evidence="2 3" key="1">
    <citation type="submission" date="2018-10" db="EMBL/GenBank/DDBJ databases">
        <authorList>
            <person name="Ekblom R."/>
            <person name="Jareborg N."/>
        </authorList>
    </citation>
    <scope>NUCLEOTIDE SEQUENCE [LARGE SCALE GENOMIC DNA]</scope>
    <source>
        <tissue evidence="2">Muscle</tissue>
    </source>
</reference>